<dbReference type="InterPro" id="IPR009799">
    <property type="entry name" value="EthD_dom"/>
</dbReference>
<dbReference type="Gene3D" id="3.30.70.100">
    <property type="match status" value="1"/>
</dbReference>
<evidence type="ECO:0000259" key="1">
    <source>
        <dbReference type="Pfam" id="PF07110"/>
    </source>
</evidence>
<dbReference type="Proteomes" id="UP000608154">
    <property type="component" value="Unassembled WGS sequence"/>
</dbReference>
<dbReference type="Pfam" id="PF07110">
    <property type="entry name" value="EthD"/>
    <property type="match status" value="1"/>
</dbReference>
<evidence type="ECO:0000313" key="2">
    <source>
        <dbReference type="EMBL" id="GGB94975.1"/>
    </source>
</evidence>
<comment type="caution">
    <text evidence="2">The sequence shown here is derived from an EMBL/GenBank/DDBJ whole genome shotgun (WGS) entry which is preliminary data.</text>
</comment>
<reference evidence="2" key="2">
    <citation type="submission" date="2020-09" db="EMBL/GenBank/DDBJ databases">
        <authorList>
            <person name="Sun Q."/>
            <person name="Zhou Y."/>
        </authorList>
    </citation>
    <scope>NUCLEOTIDE SEQUENCE</scope>
    <source>
        <strain evidence="2">CGMCC 1.15095</strain>
    </source>
</reference>
<keyword evidence="3" id="KW-1185">Reference proteome</keyword>
<protein>
    <recommendedName>
        <fullName evidence="1">EthD domain-containing protein</fullName>
    </recommendedName>
</protein>
<proteinExistence type="predicted"/>
<organism evidence="2 3">
    <name type="scientific">Novosphingobium endophyticum</name>
    <dbReference type="NCBI Taxonomy" id="1955250"/>
    <lineage>
        <taxon>Bacteria</taxon>
        <taxon>Pseudomonadati</taxon>
        <taxon>Pseudomonadota</taxon>
        <taxon>Alphaproteobacteria</taxon>
        <taxon>Sphingomonadales</taxon>
        <taxon>Sphingomonadaceae</taxon>
        <taxon>Novosphingobium</taxon>
    </lineage>
</organism>
<gene>
    <name evidence="2" type="ORF">GCM10011494_11780</name>
</gene>
<sequence length="119" mass="13808">MIKILCFLRRKDGMTLAEFKAYYENNHAPLIKRLLPFYDSYKRNFAAEVQNYATGHIDNKAAGARDFDVVTELTFSSQENYQKMIDALSDPVIGGEIARDEENIFDRDDIRVFLVEECE</sequence>
<feature type="domain" description="EthD" evidence="1">
    <location>
        <begin position="11"/>
        <end position="107"/>
    </location>
</feature>
<reference evidence="2" key="1">
    <citation type="journal article" date="2014" name="Int. J. Syst. Evol. Microbiol.">
        <title>Complete genome sequence of Corynebacterium casei LMG S-19264T (=DSM 44701T), isolated from a smear-ripened cheese.</title>
        <authorList>
            <consortium name="US DOE Joint Genome Institute (JGI-PGF)"/>
            <person name="Walter F."/>
            <person name="Albersmeier A."/>
            <person name="Kalinowski J."/>
            <person name="Ruckert C."/>
        </authorList>
    </citation>
    <scope>NUCLEOTIDE SEQUENCE</scope>
    <source>
        <strain evidence="2">CGMCC 1.15095</strain>
    </source>
</reference>
<dbReference type="EMBL" id="BMHK01000006">
    <property type="protein sequence ID" value="GGB94975.1"/>
    <property type="molecule type" value="Genomic_DNA"/>
</dbReference>
<dbReference type="AlphaFoldDB" id="A0A916TTE3"/>
<name>A0A916TTE3_9SPHN</name>
<dbReference type="SUPFAM" id="SSF54909">
    <property type="entry name" value="Dimeric alpha+beta barrel"/>
    <property type="match status" value="1"/>
</dbReference>
<dbReference type="InterPro" id="IPR011008">
    <property type="entry name" value="Dimeric_a/b-barrel"/>
</dbReference>
<dbReference type="GO" id="GO:0016491">
    <property type="term" value="F:oxidoreductase activity"/>
    <property type="evidence" value="ECO:0007669"/>
    <property type="project" value="InterPro"/>
</dbReference>
<dbReference type="RefSeq" id="WP_188769465.1">
    <property type="nucleotide sequence ID" value="NZ_BMHK01000006.1"/>
</dbReference>
<accession>A0A916TTE3</accession>
<evidence type="ECO:0000313" key="3">
    <source>
        <dbReference type="Proteomes" id="UP000608154"/>
    </source>
</evidence>